<reference evidence="2 3" key="1">
    <citation type="submission" date="2024-07" db="EMBL/GenBank/DDBJ databases">
        <title>Section-level genome sequencing and comparative genomics of Aspergillus sections Usti and Cavernicolus.</title>
        <authorList>
            <consortium name="Lawrence Berkeley National Laboratory"/>
            <person name="Nybo J.L."/>
            <person name="Vesth T.C."/>
            <person name="Theobald S."/>
            <person name="Frisvad J.C."/>
            <person name="Larsen T.O."/>
            <person name="Kjaerboelling I."/>
            <person name="Rothschild-Mancinelli K."/>
            <person name="Lyhne E.K."/>
            <person name="Kogle M.E."/>
            <person name="Barry K."/>
            <person name="Clum A."/>
            <person name="Na H."/>
            <person name="Ledsgaard L."/>
            <person name="Lin J."/>
            <person name="Lipzen A."/>
            <person name="Kuo A."/>
            <person name="Riley R."/>
            <person name="Mondo S."/>
            <person name="Labutti K."/>
            <person name="Haridas S."/>
            <person name="Pangalinan J."/>
            <person name="Salamov A.A."/>
            <person name="Simmons B.A."/>
            <person name="Magnuson J.K."/>
            <person name="Chen J."/>
            <person name="Drula E."/>
            <person name="Henrissat B."/>
            <person name="Wiebenga A."/>
            <person name="Lubbers R.J."/>
            <person name="Gomes A.C."/>
            <person name="Macurrencykelacurrency M.R."/>
            <person name="Stajich J."/>
            <person name="Grigoriev I.V."/>
            <person name="Mortensen U.H."/>
            <person name="De Vries R.P."/>
            <person name="Baker S.E."/>
            <person name="Andersen M.R."/>
        </authorList>
    </citation>
    <scope>NUCLEOTIDE SEQUENCE [LARGE SCALE GENOMIC DNA]</scope>
    <source>
        <strain evidence="2 3">CBS 449.75</strain>
    </source>
</reference>
<name>A0ABR4M5I9_9EURO</name>
<dbReference type="Proteomes" id="UP001610432">
    <property type="component" value="Unassembled WGS sequence"/>
</dbReference>
<feature type="compositionally biased region" description="Polar residues" evidence="1">
    <location>
        <begin position="12"/>
        <end position="42"/>
    </location>
</feature>
<feature type="region of interest" description="Disordered" evidence="1">
    <location>
        <begin position="9"/>
        <end position="52"/>
    </location>
</feature>
<evidence type="ECO:0000313" key="3">
    <source>
        <dbReference type="Proteomes" id="UP001610432"/>
    </source>
</evidence>
<gene>
    <name evidence="2" type="ORF">BJX67DRAFT_90293</name>
</gene>
<accession>A0ABR4M5I9</accession>
<dbReference type="GeneID" id="98150678"/>
<keyword evidence="3" id="KW-1185">Reference proteome</keyword>
<evidence type="ECO:0000313" key="2">
    <source>
        <dbReference type="EMBL" id="KAL2871863.1"/>
    </source>
</evidence>
<organism evidence="2 3">
    <name type="scientific">Aspergillus lucknowensis</name>
    <dbReference type="NCBI Taxonomy" id="176173"/>
    <lineage>
        <taxon>Eukaryota</taxon>
        <taxon>Fungi</taxon>
        <taxon>Dikarya</taxon>
        <taxon>Ascomycota</taxon>
        <taxon>Pezizomycotina</taxon>
        <taxon>Eurotiomycetes</taxon>
        <taxon>Eurotiomycetidae</taxon>
        <taxon>Eurotiales</taxon>
        <taxon>Aspergillaceae</taxon>
        <taxon>Aspergillus</taxon>
        <taxon>Aspergillus subgen. Nidulantes</taxon>
    </lineage>
</organism>
<sequence length="387" mass="42428">MCAEYLGEKNNMMPSFSHTSQLSTSHLPSLDMASNTSASSDTGGPGPSIHFEEAGYESKYKPEAPFSSLSSSAKKEMEYLRRELEDSRQRINRDTEVINSLHEKVTALEELVSKQKITISTQSKTISDRRVLRKSQQQQFPMTPNHHHPHVQQYPVSGRNASGIPGAGGASVGGEVNVMHQAPSPFETQTPQSVTSFGSTSQYSTVFDQPPPKFEIPYGVSVQAYNAVVPPSLGRTQDVFGPMAIAVSNGADHGSSTLSVPDNDYRKEMADFSTRFLGLMRLAEIFGQAHASFPNIFMDSHLDGQVKEFLMAISSRSQASVLIGNATTRGFFVAKAINYYLVNNVLTIAVVKGFDPSADLEIGQIEEQLNSRKSSSPFLILTYRFIQ</sequence>
<proteinExistence type="predicted"/>
<comment type="caution">
    <text evidence="2">The sequence shown here is derived from an EMBL/GenBank/DDBJ whole genome shotgun (WGS) entry which is preliminary data.</text>
</comment>
<dbReference type="RefSeq" id="XP_070890842.1">
    <property type="nucleotide sequence ID" value="XM_071035606.1"/>
</dbReference>
<dbReference type="EMBL" id="JBFXLQ010000002">
    <property type="protein sequence ID" value="KAL2871863.1"/>
    <property type="molecule type" value="Genomic_DNA"/>
</dbReference>
<evidence type="ECO:0000256" key="1">
    <source>
        <dbReference type="SAM" id="MobiDB-lite"/>
    </source>
</evidence>
<protein>
    <submittedName>
        <fullName evidence="2">Uncharacterized protein</fullName>
    </submittedName>
</protein>